<sequence length="438" mass="45397">MCPAADDRRAGETAEESDRPPGAPPAYDPWAAAKERIVAACRLAKVPEEVTAVLLHPERVVEVAVPVRLDRGEVVVFTGWRVHHNLARGPAKGGIRFHPALTAGEVVALAADMTLKTAVVDIPFGGGKGGVRCDPAALSLGELERLTRRYTVGIASLLGPDRDVPAPDVNTDERVMAWLQDTVDLLQGGAVPGVVTGKPLAVGGMRLHSGATASGVVRCVRAALSALGRPVAGQRVVVQGFGKVGRPLAFLLASAGCRVVAVADVAGATWNPAGLDVGALASHADRTGSVAGFAGGAALDPAELWAVEADVAVPAALEGAIDRSQAETLRARLVVEAANGPVTPAADEVLARRGVTVVPDILANAGGVTASYFEWAQNRQGYRWEEALVAERLGRTMDEAFQTVWVRAEDLGVSLRDAAGVVAVERVAAALEARGVFP</sequence>
<organism evidence="7 8">
    <name type="scientific">Aciditerrimonas ferrireducens</name>
    <dbReference type="NCBI Taxonomy" id="667306"/>
    <lineage>
        <taxon>Bacteria</taxon>
        <taxon>Bacillati</taxon>
        <taxon>Actinomycetota</taxon>
        <taxon>Acidimicrobiia</taxon>
        <taxon>Acidimicrobiales</taxon>
        <taxon>Acidimicrobiaceae</taxon>
        <taxon>Aciditerrimonas</taxon>
    </lineage>
</organism>
<evidence type="ECO:0000256" key="1">
    <source>
        <dbReference type="ARBA" id="ARBA00006382"/>
    </source>
</evidence>
<evidence type="ECO:0000256" key="3">
    <source>
        <dbReference type="PIRNR" id="PIRNR000185"/>
    </source>
</evidence>
<evidence type="ECO:0000256" key="2">
    <source>
        <dbReference type="ARBA" id="ARBA00023002"/>
    </source>
</evidence>
<dbReference type="Gene3D" id="3.40.50.720">
    <property type="entry name" value="NAD(P)-binding Rossmann-like Domain"/>
    <property type="match status" value="1"/>
</dbReference>
<dbReference type="InterPro" id="IPR006096">
    <property type="entry name" value="Glu/Leu/Phe/Val/Trp_DH_C"/>
</dbReference>
<dbReference type="InterPro" id="IPR036291">
    <property type="entry name" value="NAD(P)-bd_dom_sf"/>
</dbReference>
<keyword evidence="8" id="KW-1185">Reference proteome</keyword>
<dbReference type="PROSITE" id="PS00074">
    <property type="entry name" value="GLFV_DEHYDROGENASE"/>
    <property type="match status" value="1"/>
</dbReference>
<evidence type="ECO:0000256" key="4">
    <source>
        <dbReference type="RuleBase" id="RU004417"/>
    </source>
</evidence>
<dbReference type="SMART" id="SM00839">
    <property type="entry name" value="ELFV_dehydrog"/>
    <property type="match status" value="1"/>
</dbReference>
<dbReference type="CDD" id="cd01076">
    <property type="entry name" value="NAD_bind_1_Glu_DH"/>
    <property type="match status" value="1"/>
</dbReference>
<dbReference type="EMBL" id="JBHLYQ010000198">
    <property type="protein sequence ID" value="MFC0082950.1"/>
    <property type="molecule type" value="Genomic_DNA"/>
</dbReference>
<keyword evidence="2 3" id="KW-0560">Oxidoreductase</keyword>
<dbReference type="Pfam" id="PF00208">
    <property type="entry name" value="ELFV_dehydrog"/>
    <property type="match status" value="1"/>
</dbReference>
<dbReference type="PIRSF" id="PIRSF000185">
    <property type="entry name" value="Glu_DH"/>
    <property type="match status" value="1"/>
</dbReference>
<name>A0ABV6C5H2_9ACTN</name>
<feature type="domain" description="Glutamate/phenylalanine/leucine/valine/L-tryptophan dehydrogenase C-terminal" evidence="6">
    <location>
        <begin position="203"/>
        <end position="435"/>
    </location>
</feature>
<dbReference type="Gene3D" id="3.40.50.10860">
    <property type="entry name" value="Leucine Dehydrogenase, chain A, domain 1"/>
    <property type="match status" value="1"/>
</dbReference>
<dbReference type="PANTHER" id="PTHR11606">
    <property type="entry name" value="GLUTAMATE DEHYDROGENASE"/>
    <property type="match status" value="1"/>
</dbReference>
<dbReference type="InterPro" id="IPR006095">
    <property type="entry name" value="Glu/Leu/Phe/Val/Trp_DH"/>
</dbReference>
<dbReference type="Pfam" id="PF02812">
    <property type="entry name" value="ELFV_dehydrog_N"/>
    <property type="match status" value="1"/>
</dbReference>
<dbReference type="SUPFAM" id="SSF51735">
    <property type="entry name" value="NAD(P)-binding Rossmann-fold domains"/>
    <property type="match status" value="1"/>
</dbReference>
<dbReference type="InterPro" id="IPR033922">
    <property type="entry name" value="NAD_bind_Glu_DH"/>
</dbReference>
<dbReference type="InterPro" id="IPR033524">
    <property type="entry name" value="Glu/Leu/Phe/Val_DH_AS"/>
</dbReference>
<protein>
    <recommendedName>
        <fullName evidence="3">Glutamate dehydrogenase</fullName>
    </recommendedName>
</protein>
<dbReference type="Proteomes" id="UP001589788">
    <property type="component" value="Unassembled WGS sequence"/>
</dbReference>
<reference evidence="7 8" key="1">
    <citation type="submission" date="2024-09" db="EMBL/GenBank/DDBJ databases">
        <authorList>
            <person name="Sun Q."/>
            <person name="Mori K."/>
        </authorList>
    </citation>
    <scope>NUCLEOTIDE SEQUENCE [LARGE SCALE GENOMIC DNA]</scope>
    <source>
        <strain evidence="7 8">JCM 15389</strain>
    </source>
</reference>
<dbReference type="PANTHER" id="PTHR11606:SF13">
    <property type="entry name" value="GLUTAMATE DEHYDROGENASE 1, MITOCHONDRIAL"/>
    <property type="match status" value="1"/>
</dbReference>
<feature type="region of interest" description="Disordered" evidence="5">
    <location>
        <begin position="1"/>
        <end position="28"/>
    </location>
</feature>
<evidence type="ECO:0000256" key="5">
    <source>
        <dbReference type="SAM" id="MobiDB-lite"/>
    </source>
</evidence>
<dbReference type="PRINTS" id="PR00082">
    <property type="entry name" value="GLFDHDRGNASE"/>
</dbReference>
<evidence type="ECO:0000259" key="6">
    <source>
        <dbReference type="SMART" id="SM00839"/>
    </source>
</evidence>
<evidence type="ECO:0000313" key="7">
    <source>
        <dbReference type="EMBL" id="MFC0082950.1"/>
    </source>
</evidence>
<dbReference type="InterPro" id="IPR014362">
    <property type="entry name" value="Glu_DH"/>
</dbReference>
<gene>
    <name evidence="7" type="ORF">ACFFRE_12505</name>
</gene>
<dbReference type="SUPFAM" id="SSF53223">
    <property type="entry name" value="Aminoacid dehydrogenase-like, N-terminal domain"/>
    <property type="match status" value="1"/>
</dbReference>
<evidence type="ECO:0000313" key="8">
    <source>
        <dbReference type="Proteomes" id="UP001589788"/>
    </source>
</evidence>
<dbReference type="GO" id="GO:0016491">
    <property type="term" value="F:oxidoreductase activity"/>
    <property type="evidence" value="ECO:0007669"/>
    <property type="project" value="UniProtKB-KW"/>
</dbReference>
<feature type="compositionally biased region" description="Basic and acidic residues" evidence="5">
    <location>
        <begin position="1"/>
        <end position="19"/>
    </location>
</feature>
<proteinExistence type="inferred from homology"/>
<dbReference type="RefSeq" id="WP_377790672.1">
    <property type="nucleotide sequence ID" value="NZ_JBHLYQ010000198.1"/>
</dbReference>
<comment type="caution">
    <text evidence="7">The sequence shown here is derived from an EMBL/GenBank/DDBJ whole genome shotgun (WGS) entry which is preliminary data.</text>
</comment>
<dbReference type="InterPro" id="IPR006097">
    <property type="entry name" value="Glu/Leu/Phe/Val/Trp_DH_dimer"/>
</dbReference>
<accession>A0ABV6C5H2</accession>
<comment type="similarity">
    <text evidence="1 3 4">Belongs to the Glu/Leu/Phe/Val dehydrogenases family.</text>
</comment>
<dbReference type="InterPro" id="IPR046346">
    <property type="entry name" value="Aminoacid_DH-like_N_sf"/>
</dbReference>